<dbReference type="EMBL" id="JAGPNK010000019">
    <property type="protein sequence ID" value="KAH7305306.1"/>
    <property type="molecule type" value="Genomic_DNA"/>
</dbReference>
<dbReference type="Pfam" id="PF24809">
    <property type="entry name" value="DUF7708"/>
    <property type="match status" value="1"/>
</dbReference>
<name>A0A8K0SEF3_9HYPO</name>
<dbReference type="InterPro" id="IPR056125">
    <property type="entry name" value="DUF7708"/>
</dbReference>
<reference evidence="2" key="1">
    <citation type="journal article" date="2021" name="Nat. Commun.">
        <title>Genetic determinants of endophytism in the Arabidopsis root mycobiome.</title>
        <authorList>
            <person name="Mesny F."/>
            <person name="Miyauchi S."/>
            <person name="Thiergart T."/>
            <person name="Pickel B."/>
            <person name="Atanasova L."/>
            <person name="Karlsson M."/>
            <person name="Huettel B."/>
            <person name="Barry K.W."/>
            <person name="Haridas S."/>
            <person name="Chen C."/>
            <person name="Bauer D."/>
            <person name="Andreopoulos W."/>
            <person name="Pangilinan J."/>
            <person name="LaButti K."/>
            <person name="Riley R."/>
            <person name="Lipzen A."/>
            <person name="Clum A."/>
            <person name="Drula E."/>
            <person name="Henrissat B."/>
            <person name="Kohler A."/>
            <person name="Grigoriev I.V."/>
            <person name="Martin F.M."/>
            <person name="Hacquard S."/>
        </authorList>
    </citation>
    <scope>NUCLEOTIDE SEQUENCE</scope>
    <source>
        <strain evidence="2">MPI-CAGE-CH-0235</strain>
    </source>
</reference>
<organism evidence="2 3">
    <name type="scientific">Stachybotrys elegans</name>
    <dbReference type="NCBI Taxonomy" id="80388"/>
    <lineage>
        <taxon>Eukaryota</taxon>
        <taxon>Fungi</taxon>
        <taxon>Dikarya</taxon>
        <taxon>Ascomycota</taxon>
        <taxon>Pezizomycotina</taxon>
        <taxon>Sordariomycetes</taxon>
        <taxon>Hypocreomycetidae</taxon>
        <taxon>Hypocreales</taxon>
        <taxon>Stachybotryaceae</taxon>
        <taxon>Stachybotrys</taxon>
    </lineage>
</organism>
<proteinExistence type="predicted"/>
<sequence>MASVQAQGQPWFAKGSTVGNASPAKLQKEHGQFVQHFSKILKRKHELASTKAELLQRIQQVGANDSPGLGHVAAKQFESACEMKLIHAEQRTSGIGVISTNFQDSFCAVARFAAAYSSILDLVSSAAGPYTSIGYQTISILFKVVERKRTNDDKLHEHFEQIQKMIPRLPIWDKLYPTDEMKDLVGNIYHLVIEFSRAAAKYLCMFWKRVRLALNPISPVMFDQHAGDIYKCLAHIRALADLKLHESISNMRKDMEESKLHTQTLVKAEQQRLEREDKRNFNAFAKLLGVPVEPQMHPGLCLRAAKQSLQSAFPNVEEYSPYNSYSHYLQMTPARIVTDPSFRGWDAPGSPSSVLFIHGETQDKGRVKGAIRSPCWLSPAAVHIAEHVQNHGSAEKRHVVFFSCCPDSDSICSSAIEVLSVTAVGLVEKHKAMLRDHLDTFRALLDPLPLTPSRSTSSLATPNSSALSPYQAYTGAYSERLASVYSNHESLRVPMSVYGADKAKKLRALTHLLSKVLDGLSHKDGLGEVTTNYIVIDRLDLANDNDTLSIHVIMEELVELVRIAKCRVKIAVVVEAAATVGKWGTGAMPDDVDRRTFTMFLNQRILTLNEQLSKLPKIWED</sequence>
<keyword evidence="3" id="KW-1185">Reference proteome</keyword>
<dbReference type="AlphaFoldDB" id="A0A8K0SEF3"/>
<evidence type="ECO:0000259" key="1">
    <source>
        <dbReference type="Pfam" id="PF24809"/>
    </source>
</evidence>
<dbReference type="Proteomes" id="UP000813444">
    <property type="component" value="Unassembled WGS sequence"/>
</dbReference>
<dbReference type="OrthoDB" id="5389929at2759"/>
<evidence type="ECO:0000313" key="2">
    <source>
        <dbReference type="EMBL" id="KAH7305306.1"/>
    </source>
</evidence>
<accession>A0A8K0SEF3</accession>
<protein>
    <recommendedName>
        <fullName evidence="1">DUF7708 domain-containing protein</fullName>
    </recommendedName>
</protein>
<comment type="caution">
    <text evidence="2">The sequence shown here is derived from an EMBL/GenBank/DDBJ whole genome shotgun (WGS) entry which is preliminary data.</text>
</comment>
<feature type="domain" description="DUF7708" evidence="1">
    <location>
        <begin position="108"/>
        <end position="244"/>
    </location>
</feature>
<evidence type="ECO:0000313" key="3">
    <source>
        <dbReference type="Proteomes" id="UP000813444"/>
    </source>
</evidence>
<gene>
    <name evidence="2" type="ORF">B0I35DRAFT_444320</name>
</gene>